<evidence type="ECO:0000256" key="2">
    <source>
        <dbReference type="ARBA" id="ARBA00022722"/>
    </source>
</evidence>
<dbReference type="HAMAP" id="MF_00265">
    <property type="entry name" value="VapC_Nob1"/>
    <property type="match status" value="1"/>
</dbReference>
<gene>
    <name evidence="6" type="primary">vapC</name>
    <name evidence="8" type="ORF">IHE71_13050</name>
</gene>
<dbReference type="Gene3D" id="3.40.50.1010">
    <property type="entry name" value="5'-nuclease"/>
    <property type="match status" value="1"/>
</dbReference>
<dbReference type="InterPro" id="IPR002716">
    <property type="entry name" value="PIN_dom"/>
</dbReference>
<dbReference type="InterPro" id="IPR044153">
    <property type="entry name" value="PIN_Pae0151-like"/>
</dbReference>
<evidence type="ECO:0000256" key="6">
    <source>
        <dbReference type="HAMAP-Rule" id="MF_00265"/>
    </source>
</evidence>
<feature type="domain" description="PIN" evidence="7">
    <location>
        <begin position="2"/>
        <end position="121"/>
    </location>
</feature>
<dbReference type="InterPro" id="IPR022907">
    <property type="entry name" value="VapC_family"/>
</dbReference>
<organism evidence="8 9">
    <name type="scientific">Myceligenerans pegani</name>
    <dbReference type="NCBI Taxonomy" id="2776917"/>
    <lineage>
        <taxon>Bacteria</taxon>
        <taxon>Bacillati</taxon>
        <taxon>Actinomycetota</taxon>
        <taxon>Actinomycetes</taxon>
        <taxon>Micrococcales</taxon>
        <taxon>Promicromonosporaceae</taxon>
        <taxon>Myceligenerans</taxon>
    </lineage>
</organism>
<keyword evidence="6" id="KW-0800">Toxin</keyword>
<evidence type="ECO:0000256" key="1">
    <source>
        <dbReference type="ARBA" id="ARBA00022649"/>
    </source>
</evidence>
<sequence>MPDASAAILLFTDQDTDHRVAAARRILDADTAWIVPEHWHTEMFSAIRGLWLGKKLSDADAERAARTLARMVVGTTPTAPLLPRMWELRGNLTGYDAAYVATAENRDCTLVTADARIAKAGVARCPIQVIT</sequence>
<keyword evidence="5 6" id="KW-0460">Magnesium</keyword>
<evidence type="ECO:0000256" key="5">
    <source>
        <dbReference type="ARBA" id="ARBA00022842"/>
    </source>
</evidence>
<dbReference type="Pfam" id="PF01850">
    <property type="entry name" value="PIN"/>
    <property type="match status" value="1"/>
</dbReference>
<comment type="function">
    <text evidence="6">Toxic component of a toxin-antitoxin (TA) system. An RNase.</text>
</comment>
<comment type="cofactor">
    <cofactor evidence="6">
        <name>Mg(2+)</name>
        <dbReference type="ChEBI" id="CHEBI:18420"/>
    </cofactor>
</comment>
<dbReference type="Proteomes" id="UP000625527">
    <property type="component" value="Unassembled WGS sequence"/>
</dbReference>
<dbReference type="EC" id="3.1.-.-" evidence="6"/>
<dbReference type="CDD" id="cd09873">
    <property type="entry name" value="PIN_Pae0151-like"/>
    <property type="match status" value="1"/>
</dbReference>
<dbReference type="PANTHER" id="PTHR35901:SF1">
    <property type="entry name" value="EXONUCLEASE VAPC9"/>
    <property type="match status" value="1"/>
</dbReference>
<dbReference type="InterPro" id="IPR051619">
    <property type="entry name" value="TypeII_TA_RNase_PINc/VapC"/>
</dbReference>
<feature type="binding site" evidence="6">
    <location>
        <position position="3"/>
    </location>
    <ligand>
        <name>Mg(2+)</name>
        <dbReference type="ChEBI" id="CHEBI:18420"/>
    </ligand>
</feature>
<proteinExistence type="inferred from homology"/>
<dbReference type="InterPro" id="IPR029060">
    <property type="entry name" value="PIN-like_dom_sf"/>
</dbReference>
<comment type="caution">
    <text evidence="8">The sequence shown here is derived from an EMBL/GenBank/DDBJ whole genome shotgun (WGS) entry which is preliminary data.</text>
</comment>
<name>A0ABR9MZ30_9MICO</name>
<keyword evidence="1 6" id="KW-1277">Toxin-antitoxin system</keyword>
<evidence type="ECO:0000256" key="3">
    <source>
        <dbReference type="ARBA" id="ARBA00022723"/>
    </source>
</evidence>
<evidence type="ECO:0000256" key="4">
    <source>
        <dbReference type="ARBA" id="ARBA00022801"/>
    </source>
</evidence>
<keyword evidence="3 6" id="KW-0479">Metal-binding</keyword>
<comment type="similarity">
    <text evidence="6">Belongs to the PINc/VapC protein family.</text>
</comment>
<evidence type="ECO:0000313" key="9">
    <source>
        <dbReference type="Proteomes" id="UP000625527"/>
    </source>
</evidence>
<dbReference type="PANTHER" id="PTHR35901">
    <property type="entry name" value="RIBONUCLEASE VAPC3"/>
    <property type="match status" value="1"/>
</dbReference>
<accession>A0ABR9MZ30</accession>
<dbReference type="EMBL" id="JADAQT010000088">
    <property type="protein sequence ID" value="MBE1876634.1"/>
    <property type="molecule type" value="Genomic_DNA"/>
</dbReference>
<dbReference type="RefSeq" id="WP_192863200.1">
    <property type="nucleotide sequence ID" value="NZ_JADAQT010000088.1"/>
</dbReference>
<keyword evidence="4 6" id="KW-0378">Hydrolase</keyword>
<keyword evidence="9" id="KW-1185">Reference proteome</keyword>
<protein>
    <recommendedName>
        <fullName evidence="6">Ribonuclease VapC</fullName>
        <shortName evidence="6">RNase VapC</shortName>
        <ecNumber evidence="6">3.1.-.-</ecNumber>
    </recommendedName>
    <alternativeName>
        <fullName evidence="6">Toxin VapC</fullName>
    </alternativeName>
</protein>
<dbReference type="SUPFAM" id="SSF88723">
    <property type="entry name" value="PIN domain-like"/>
    <property type="match status" value="1"/>
</dbReference>
<evidence type="ECO:0000259" key="7">
    <source>
        <dbReference type="Pfam" id="PF01850"/>
    </source>
</evidence>
<evidence type="ECO:0000313" key="8">
    <source>
        <dbReference type="EMBL" id="MBE1876634.1"/>
    </source>
</evidence>
<keyword evidence="2 6" id="KW-0540">Nuclease</keyword>
<reference evidence="8 9" key="1">
    <citation type="submission" date="2020-10" db="EMBL/GenBank/DDBJ databases">
        <title>Myceligenerans pegani sp. nov., an endophytic actinomycete isolated from Peganum harmala L. in Xinjiang, China.</title>
        <authorList>
            <person name="Xin L."/>
        </authorList>
    </citation>
    <scope>NUCLEOTIDE SEQUENCE [LARGE SCALE GENOMIC DNA]</scope>
    <source>
        <strain evidence="8 9">TRM65318</strain>
    </source>
</reference>
<feature type="binding site" evidence="6">
    <location>
        <position position="96"/>
    </location>
    <ligand>
        <name>Mg(2+)</name>
        <dbReference type="ChEBI" id="CHEBI:18420"/>
    </ligand>
</feature>